<dbReference type="Pfam" id="PF02606">
    <property type="entry name" value="LpxK"/>
    <property type="match status" value="1"/>
</dbReference>
<evidence type="ECO:0000256" key="1">
    <source>
        <dbReference type="ARBA" id="ARBA00002274"/>
    </source>
</evidence>
<dbReference type="GO" id="GO:0009245">
    <property type="term" value="P:lipid A biosynthetic process"/>
    <property type="evidence" value="ECO:0007669"/>
    <property type="project" value="UniProtKB-UniRule"/>
</dbReference>
<dbReference type="InterPro" id="IPR003758">
    <property type="entry name" value="LpxK"/>
</dbReference>
<dbReference type="GO" id="GO:0009029">
    <property type="term" value="F:lipid-A 4'-kinase activity"/>
    <property type="evidence" value="ECO:0007669"/>
    <property type="project" value="UniProtKB-UniRule"/>
</dbReference>
<evidence type="ECO:0000256" key="14">
    <source>
        <dbReference type="SAM" id="Phobius"/>
    </source>
</evidence>
<keyword evidence="14" id="KW-0812">Transmembrane</keyword>
<keyword evidence="14" id="KW-1133">Transmembrane helix</keyword>
<proteinExistence type="inferred from homology"/>
<evidence type="ECO:0000256" key="11">
    <source>
        <dbReference type="ARBA" id="ARBA00023098"/>
    </source>
</evidence>
<sequence length="332" mass="37377">MQDKVNQIWYGRSVLKWLLWPLTIVFAGVIWLRKQAFRLGLKKSQQLPVPVIVVGNITVGGSGKTPTVIYLIELLRQHGYKPGVISRGYGAKFEGCRVVHPDSRAEDVGDEPAMIAARTKVPMVVGRKRVDAAFTLLAGYDVDVIICDDGLQHYALQRDIELAILDGERLLGNGMLLPAGPLREPKLRLDDVDFVINNGGYAAKGEWQMDLEPAGLHSISANVIWAEKPDPFMKVAAMAGIGNPQRFFDTLHHLKYRVELTKAFDDHQAFKLEELTQFANELPLLMTEKDAVKCREFAKHNWWYLAVNAKLTPEFDQKLLTRLQHVVDEKKG</sequence>
<keyword evidence="7 13" id="KW-0808">Transferase</keyword>
<keyword evidence="8 13" id="KW-0547">Nucleotide-binding</keyword>
<evidence type="ECO:0000256" key="4">
    <source>
        <dbReference type="ARBA" id="ARBA00016436"/>
    </source>
</evidence>
<dbReference type="NCBIfam" id="TIGR00682">
    <property type="entry name" value="lpxK"/>
    <property type="match status" value="1"/>
</dbReference>
<evidence type="ECO:0000256" key="12">
    <source>
        <dbReference type="ARBA" id="ARBA00029757"/>
    </source>
</evidence>
<keyword evidence="6 13" id="KW-0441">Lipid A biosynthesis</keyword>
<dbReference type="EC" id="2.7.1.130" evidence="3 13"/>
<evidence type="ECO:0000256" key="5">
    <source>
        <dbReference type="ARBA" id="ARBA00022516"/>
    </source>
</evidence>
<name>A0A917JLR5_9GAMM</name>
<dbReference type="AlphaFoldDB" id="A0A917JLR5"/>
<evidence type="ECO:0000256" key="6">
    <source>
        <dbReference type="ARBA" id="ARBA00022556"/>
    </source>
</evidence>
<keyword evidence="14" id="KW-0472">Membrane</keyword>
<evidence type="ECO:0000256" key="8">
    <source>
        <dbReference type="ARBA" id="ARBA00022741"/>
    </source>
</evidence>
<feature type="binding site" evidence="13">
    <location>
        <begin position="58"/>
        <end position="65"/>
    </location>
    <ligand>
        <name>ATP</name>
        <dbReference type="ChEBI" id="CHEBI:30616"/>
    </ligand>
</feature>
<evidence type="ECO:0000256" key="10">
    <source>
        <dbReference type="ARBA" id="ARBA00022840"/>
    </source>
</evidence>
<organism evidence="15 16">
    <name type="scientific">Shewanella gelidii</name>
    <dbReference type="NCBI Taxonomy" id="1642821"/>
    <lineage>
        <taxon>Bacteria</taxon>
        <taxon>Pseudomonadati</taxon>
        <taxon>Pseudomonadota</taxon>
        <taxon>Gammaproteobacteria</taxon>
        <taxon>Alteromonadales</taxon>
        <taxon>Shewanellaceae</taxon>
        <taxon>Shewanella</taxon>
    </lineage>
</organism>
<dbReference type="InterPro" id="IPR027417">
    <property type="entry name" value="P-loop_NTPase"/>
</dbReference>
<comment type="caution">
    <text evidence="15">The sequence shown here is derived from an EMBL/GenBank/DDBJ whole genome shotgun (WGS) entry which is preliminary data.</text>
</comment>
<feature type="transmembrane region" description="Helical" evidence="14">
    <location>
        <begin position="14"/>
        <end position="32"/>
    </location>
</feature>
<keyword evidence="16" id="KW-1185">Reference proteome</keyword>
<comment type="function">
    <text evidence="1 13">Transfers the gamma-phosphate of ATP to the 4'-position of a tetraacyldisaccharide 1-phosphate intermediate (termed DS-1-P) to form tetraacyldisaccharide 1,4'-bis-phosphate (lipid IVA).</text>
</comment>
<keyword evidence="11 13" id="KW-0443">Lipid metabolism</keyword>
<evidence type="ECO:0000256" key="7">
    <source>
        <dbReference type="ARBA" id="ARBA00022679"/>
    </source>
</evidence>
<dbReference type="GO" id="GO:0009244">
    <property type="term" value="P:lipopolysaccharide core region biosynthetic process"/>
    <property type="evidence" value="ECO:0007669"/>
    <property type="project" value="TreeGrafter"/>
</dbReference>
<keyword evidence="9 13" id="KW-0418">Kinase</keyword>
<dbReference type="PANTHER" id="PTHR42724">
    <property type="entry name" value="TETRAACYLDISACCHARIDE 4'-KINASE"/>
    <property type="match status" value="1"/>
</dbReference>
<dbReference type="PANTHER" id="PTHR42724:SF1">
    <property type="entry name" value="TETRAACYLDISACCHARIDE 4'-KINASE, MITOCHONDRIAL-RELATED"/>
    <property type="match status" value="1"/>
</dbReference>
<dbReference type="Proteomes" id="UP000613743">
    <property type="component" value="Unassembled WGS sequence"/>
</dbReference>
<evidence type="ECO:0000313" key="16">
    <source>
        <dbReference type="Proteomes" id="UP000613743"/>
    </source>
</evidence>
<dbReference type="RefSeq" id="WP_188918849.1">
    <property type="nucleotide sequence ID" value="NZ_BMPZ01000002.1"/>
</dbReference>
<gene>
    <name evidence="13 15" type="primary">lpxK</name>
    <name evidence="15" type="ORF">GCM10009332_12020</name>
</gene>
<evidence type="ECO:0000313" key="15">
    <source>
        <dbReference type="EMBL" id="GGI76220.1"/>
    </source>
</evidence>
<dbReference type="GO" id="GO:0005524">
    <property type="term" value="F:ATP binding"/>
    <property type="evidence" value="ECO:0007669"/>
    <property type="project" value="UniProtKB-UniRule"/>
</dbReference>
<comment type="similarity">
    <text evidence="13">Belongs to the LpxK family.</text>
</comment>
<reference evidence="15" key="2">
    <citation type="submission" date="2020-09" db="EMBL/GenBank/DDBJ databases">
        <authorList>
            <person name="Sun Q."/>
            <person name="Ohkuma M."/>
        </authorList>
    </citation>
    <scope>NUCLEOTIDE SEQUENCE</scope>
    <source>
        <strain evidence="15">JCM 30804</strain>
    </source>
</reference>
<protein>
    <recommendedName>
        <fullName evidence="4 13">Tetraacyldisaccharide 4'-kinase</fullName>
        <ecNumber evidence="3 13">2.7.1.130</ecNumber>
    </recommendedName>
    <alternativeName>
        <fullName evidence="12 13">Lipid A 4'-kinase</fullName>
    </alternativeName>
</protein>
<accession>A0A917JLR5</accession>
<comment type="pathway">
    <text evidence="2 13">Glycolipid biosynthesis; lipid IV(A) biosynthesis; lipid IV(A) from (3R)-3-hydroxytetradecanoyl-[acyl-carrier-protein] and UDP-N-acetyl-alpha-D-glucosamine: step 6/6.</text>
</comment>
<keyword evidence="5 13" id="KW-0444">Lipid biosynthesis</keyword>
<dbReference type="SUPFAM" id="SSF52540">
    <property type="entry name" value="P-loop containing nucleoside triphosphate hydrolases"/>
    <property type="match status" value="1"/>
</dbReference>
<evidence type="ECO:0000256" key="9">
    <source>
        <dbReference type="ARBA" id="ARBA00022777"/>
    </source>
</evidence>
<dbReference type="EMBL" id="BMPZ01000002">
    <property type="protein sequence ID" value="GGI76220.1"/>
    <property type="molecule type" value="Genomic_DNA"/>
</dbReference>
<dbReference type="HAMAP" id="MF_00409">
    <property type="entry name" value="LpxK"/>
    <property type="match status" value="1"/>
</dbReference>
<evidence type="ECO:0000256" key="13">
    <source>
        <dbReference type="HAMAP-Rule" id="MF_00409"/>
    </source>
</evidence>
<reference evidence="15" key="1">
    <citation type="journal article" date="2014" name="Int. J. Syst. Evol. Microbiol.">
        <title>Complete genome sequence of Corynebacterium casei LMG S-19264T (=DSM 44701T), isolated from a smear-ripened cheese.</title>
        <authorList>
            <consortium name="US DOE Joint Genome Institute (JGI-PGF)"/>
            <person name="Walter F."/>
            <person name="Albersmeier A."/>
            <person name="Kalinowski J."/>
            <person name="Ruckert C."/>
        </authorList>
    </citation>
    <scope>NUCLEOTIDE SEQUENCE</scope>
    <source>
        <strain evidence="15">JCM 30804</strain>
    </source>
</reference>
<comment type="catalytic activity">
    <reaction evidence="13">
        <text>a lipid A disaccharide + ATP = a lipid IVA + ADP + H(+)</text>
        <dbReference type="Rhea" id="RHEA:67840"/>
        <dbReference type="ChEBI" id="CHEBI:15378"/>
        <dbReference type="ChEBI" id="CHEBI:30616"/>
        <dbReference type="ChEBI" id="CHEBI:176343"/>
        <dbReference type="ChEBI" id="CHEBI:176425"/>
        <dbReference type="ChEBI" id="CHEBI:456216"/>
        <dbReference type="EC" id="2.7.1.130"/>
    </reaction>
</comment>
<dbReference type="GO" id="GO:0005886">
    <property type="term" value="C:plasma membrane"/>
    <property type="evidence" value="ECO:0007669"/>
    <property type="project" value="TreeGrafter"/>
</dbReference>
<keyword evidence="10 13" id="KW-0067">ATP-binding</keyword>
<evidence type="ECO:0000256" key="2">
    <source>
        <dbReference type="ARBA" id="ARBA00004870"/>
    </source>
</evidence>
<evidence type="ECO:0000256" key="3">
    <source>
        <dbReference type="ARBA" id="ARBA00012071"/>
    </source>
</evidence>